<evidence type="ECO:0000259" key="2">
    <source>
        <dbReference type="Pfam" id="PF12713"/>
    </source>
</evidence>
<keyword evidence="4" id="KW-1185">Reference proteome</keyword>
<feature type="compositionally biased region" description="Low complexity" evidence="1">
    <location>
        <begin position="20"/>
        <end position="69"/>
    </location>
</feature>
<name>A0A4P7SPJ4_9CELL</name>
<evidence type="ECO:0000313" key="3">
    <source>
        <dbReference type="EMBL" id="QCB94643.1"/>
    </source>
</evidence>
<organism evidence="3 4">
    <name type="scientific">Cellulomonas shaoxiangyii</name>
    <dbReference type="NCBI Taxonomy" id="2566013"/>
    <lineage>
        <taxon>Bacteria</taxon>
        <taxon>Bacillati</taxon>
        <taxon>Actinomycetota</taxon>
        <taxon>Actinomycetes</taxon>
        <taxon>Micrococcales</taxon>
        <taxon>Cellulomonadaceae</taxon>
        <taxon>Cellulomonas</taxon>
    </lineage>
</organism>
<evidence type="ECO:0000313" key="4">
    <source>
        <dbReference type="Proteomes" id="UP000296469"/>
    </source>
</evidence>
<feature type="region of interest" description="Disordered" evidence="1">
    <location>
        <begin position="1"/>
        <end position="77"/>
    </location>
</feature>
<proteinExistence type="predicted"/>
<dbReference type="EMBL" id="CP039291">
    <property type="protein sequence ID" value="QCB94643.1"/>
    <property type="molecule type" value="Genomic_DNA"/>
</dbReference>
<dbReference type="AlphaFoldDB" id="A0A4P7SPJ4"/>
<dbReference type="Proteomes" id="UP000296469">
    <property type="component" value="Chromosome"/>
</dbReference>
<dbReference type="Pfam" id="PF12713">
    <property type="entry name" value="DUF3806"/>
    <property type="match status" value="1"/>
</dbReference>
<dbReference type="InterPro" id="IPR024266">
    <property type="entry name" value="DUF3806"/>
</dbReference>
<protein>
    <submittedName>
        <fullName evidence="3">DUF3806 domain-containing protein</fullName>
    </submittedName>
</protein>
<accession>A0A4P7SPJ4</accession>
<dbReference type="RefSeq" id="WP_135974443.1">
    <property type="nucleotide sequence ID" value="NZ_CP039291.1"/>
</dbReference>
<feature type="domain" description="DUF3806" evidence="2">
    <location>
        <begin position="120"/>
        <end position="190"/>
    </location>
</feature>
<evidence type="ECO:0000256" key="1">
    <source>
        <dbReference type="SAM" id="MobiDB-lite"/>
    </source>
</evidence>
<gene>
    <name evidence="3" type="ORF">E5225_14830</name>
</gene>
<reference evidence="3 4" key="1">
    <citation type="submission" date="2019-04" db="EMBL/GenBank/DDBJ databases">
        <title>Isolation and identification of Cellulomonas shaoxiangyii sp. Nov. isolated from feces of the Tibetan antelopes (Pantholops hodgsonii) in the Qinghai-Tibet plateau of China.</title>
        <authorList>
            <person name="Tian Z."/>
        </authorList>
    </citation>
    <scope>NUCLEOTIDE SEQUENCE [LARGE SCALE GENOMIC DNA]</scope>
    <source>
        <strain evidence="3 4">Z28</strain>
    </source>
</reference>
<dbReference type="OrthoDB" id="4828677at2"/>
<dbReference type="KEGG" id="celz:E5225_14830"/>
<sequence length="210" mass="21717">MGIFEHRTPPQGAVLPTPHGPGDSPLPADPADGAGEATGAAGDSAADPVTAEPVTAEPATAAPATAPAPSDLGHTVDDLNPAERIWLAQQRTLLADLCDDPADAAAVAALFDRVRTQWSEAAERPDHRPLADAFGVALGDLVVAQAPALRWAAASDRYGTEIVLAHDAPQVLVYPLASVGQYWEDARPGWFAAQVERLTQTVRAALDSGG</sequence>